<dbReference type="Proteomes" id="UP001341840">
    <property type="component" value="Unassembled WGS sequence"/>
</dbReference>
<sequence length="70" mass="8040">MRFNEKAGQSPKGPIVSLHQKPKRKFQNFAGTAGTLQRRLLVGGETLWLCSWKRNSVWLFRVSAFRGFAF</sequence>
<protein>
    <submittedName>
        <fullName evidence="1">Uncharacterized protein</fullName>
    </submittedName>
</protein>
<gene>
    <name evidence="1" type="ORF">PIB30_029104</name>
</gene>
<evidence type="ECO:0000313" key="2">
    <source>
        <dbReference type="Proteomes" id="UP001341840"/>
    </source>
</evidence>
<accession>A0ABU6UCZ6</accession>
<evidence type="ECO:0000313" key="1">
    <source>
        <dbReference type="EMBL" id="MED6158051.1"/>
    </source>
</evidence>
<keyword evidence="2" id="KW-1185">Reference proteome</keyword>
<dbReference type="EMBL" id="JASCZI010120946">
    <property type="protein sequence ID" value="MED6158051.1"/>
    <property type="molecule type" value="Genomic_DNA"/>
</dbReference>
<proteinExistence type="predicted"/>
<organism evidence="1 2">
    <name type="scientific">Stylosanthes scabra</name>
    <dbReference type="NCBI Taxonomy" id="79078"/>
    <lineage>
        <taxon>Eukaryota</taxon>
        <taxon>Viridiplantae</taxon>
        <taxon>Streptophyta</taxon>
        <taxon>Embryophyta</taxon>
        <taxon>Tracheophyta</taxon>
        <taxon>Spermatophyta</taxon>
        <taxon>Magnoliopsida</taxon>
        <taxon>eudicotyledons</taxon>
        <taxon>Gunneridae</taxon>
        <taxon>Pentapetalae</taxon>
        <taxon>rosids</taxon>
        <taxon>fabids</taxon>
        <taxon>Fabales</taxon>
        <taxon>Fabaceae</taxon>
        <taxon>Papilionoideae</taxon>
        <taxon>50 kb inversion clade</taxon>
        <taxon>dalbergioids sensu lato</taxon>
        <taxon>Dalbergieae</taxon>
        <taxon>Pterocarpus clade</taxon>
        <taxon>Stylosanthes</taxon>
    </lineage>
</organism>
<comment type="caution">
    <text evidence="1">The sequence shown here is derived from an EMBL/GenBank/DDBJ whole genome shotgun (WGS) entry which is preliminary data.</text>
</comment>
<name>A0ABU6UCZ6_9FABA</name>
<reference evidence="1 2" key="1">
    <citation type="journal article" date="2023" name="Plants (Basel)">
        <title>Bridging the Gap: Combining Genomics and Transcriptomics Approaches to Understand Stylosanthes scabra, an Orphan Legume from the Brazilian Caatinga.</title>
        <authorList>
            <person name="Ferreira-Neto J.R.C."/>
            <person name="da Silva M.D."/>
            <person name="Binneck E."/>
            <person name="de Melo N.F."/>
            <person name="da Silva R.H."/>
            <person name="de Melo A.L.T.M."/>
            <person name="Pandolfi V."/>
            <person name="Bustamante F.O."/>
            <person name="Brasileiro-Vidal A.C."/>
            <person name="Benko-Iseppon A.M."/>
        </authorList>
    </citation>
    <scope>NUCLEOTIDE SEQUENCE [LARGE SCALE GENOMIC DNA]</scope>
    <source>
        <tissue evidence="1">Leaves</tissue>
    </source>
</reference>